<evidence type="ECO:0000313" key="3">
    <source>
        <dbReference type="Proteomes" id="UP000005408"/>
    </source>
</evidence>
<protein>
    <recommendedName>
        <fullName evidence="1">RLR CTR domain-containing protein</fullName>
    </recommendedName>
</protein>
<proteinExistence type="predicted"/>
<dbReference type="Proteomes" id="UP000005408">
    <property type="component" value="Unassembled WGS sequence"/>
</dbReference>
<sequence>QRQMKRERELETYQQQSKVTVPNYSIYNLSCLKCNAFLCTSNDIRKILNHHYGCIRQDLKYRVVCTRFDQPKYPGEDIEMGVGRVDCSGRGCGVKLGTIALYEGIYFPILNIKALKIAKGTMKGDTLKKWGMVEKYFTVQDMTEYDMEYLSKSDRLIEWAN</sequence>
<name>A0A8W8NI40_MAGGI</name>
<dbReference type="Pfam" id="PF11648">
    <property type="entry name" value="RIG-I_C-RD"/>
    <property type="match status" value="1"/>
</dbReference>
<dbReference type="AlphaFoldDB" id="A0A8W8NI40"/>
<dbReference type="EnsemblMetazoa" id="G6281.5">
    <property type="protein sequence ID" value="G6281.5:cds"/>
    <property type="gene ID" value="G6281"/>
</dbReference>
<reference evidence="2" key="1">
    <citation type="submission" date="2022-08" db="UniProtKB">
        <authorList>
            <consortium name="EnsemblMetazoa"/>
        </authorList>
    </citation>
    <scope>IDENTIFICATION</scope>
    <source>
        <strain evidence="2">05x7-T-G4-1.051#20</strain>
    </source>
</reference>
<dbReference type="InterPro" id="IPR038557">
    <property type="entry name" value="RLR_C_sf"/>
</dbReference>
<organism evidence="2 3">
    <name type="scientific">Magallana gigas</name>
    <name type="common">Pacific oyster</name>
    <name type="synonym">Crassostrea gigas</name>
    <dbReference type="NCBI Taxonomy" id="29159"/>
    <lineage>
        <taxon>Eukaryota</taxon>
        <taxon>Metazoa</taxon>
        <taxon>Spiralia</taxon>
        <taxon>Lophotrochozoa</taxon>
        <taxon>Mollusca</taxon>
        <taxon>Bivalvia</taxon>
        <taxon>Autobranchia</taxon>
        <taxon>Pteriomorphia</taxon>
        <taxon>Ostreida</taxon>
        <taxon>Ostreoidea</taxon>
        <taxon>Ostreidae</taxon>
        <taxon>Magallana</taxon>
    </lineage>
</organism>
<keyword evidence="3" id="KW-1185">Reference proteome</keyword>
<dbReference type="PROSITE" id="PS51789">
    <property type="entry name" value="RLR_CTR"/>
    <property type="match status" value="1"/>
</dbReference>
<evidence type="ECO:0000259" key="1">
    <source>
        <dbReference type="PROSITE" id="PS51789"/>
    </source>
</evidence>
<feature type="domain" description="RLR CTR" evidence="1">
    <location>
        <begin position="15"/>
        <end position="147"/>
    </location>
</feature>
<dbReference type="InterPro" id="IPR021673">
    <property type="entry name" value="RLR_CTR"/>
</dbReference>
<accession>A0A8W8NI40</accession>
<dbReference type="Gene3D" id="2.170.150.30">
    <property type="entry name" value="RIG-I-like receptor, C-terminal regulatory domain"/>
    <property type="match status" value="1"/>
</dbReference>
<evidence type="ECO:0000313" key="2">
    <source>
        <dbReference type="EnsemblMetazoa" id="G6281.5:cds"/>
    </source>
</evidence>